<comment type="caution">
    <text evidence="1">The sequence shown here is derived from an EMBL/GenBank/DDBJ whole genome shotgun (WGS) entry which is preliminary data.</text>
</comment>
<evidence type="ECO:0000313" key="2">
    <source>
        <dbReference type="Proteomes" id="UP000265520"/>
    </source>
</evidence>
<evidence type="ECO:0000313" key="1">
    <source>
        <dbReference type="EMBL" id="MCI47296.1"/>
    </source>
</evidence>
<reference evidence="1 2" key="1">
    <citation type="journal article" date="2018" name="Front. Plant Sci.">
        <title>Red Clover (Trifolium pratense) and Zigzag Clover (T. medium) - A Picture of Genomic Similarities and Differences.</title>
        <authorList>
            <person name="Dluhosova J."/>
            <person name="Istvanek J."/>
            <person name="Nedelnik J."/>
            <person name="Repkova J."/>
        </authorList>
    </citation>
    <scope>NUCLEOTIDE SEQUENCE [LARGE SCALE GENOMIC DNA]</scope>
    <source>
        <strain evidence="2">cv. 10/8</strain>
        <tissue evidence="1">Leaf</tissue>
    </source>
</reference>
<sequence length="87" mass="9680">MMVESEESNDIALLDSDECHPFIEQIDLPAGHDETPFFDGNFLPSTTPIETQSITELTSVVVFKDTLPKPEEWVPKSLNPCSSTILN</sequence>
<keyword evidence="2" id="KW-1185">Reference proteome</keyword>
<feature type="non-terminal residue" evidence="1">
    <location>
        <position position="87"/>
    </location>
</feature>
<dbReference type="EMBL" id="LXQA010370422">
    <property type="protein sequence ID" value="MCI47296.1"/>
    <property type="molecule type" value="Genomic_DNA"/>
</dbReference>
<dbReference type="Proteomes" id="UP000265520">
    <property type="component" value="Unassembled WGS sequence"/>
</dbReference>
<protein>
    <submittedName>
        <fullName evidence="1">Uncharacterized protein</fullName>
    </submittedName>
</protein>
<dbReference type="AlphaFoldDB" id="A0A392SHG1"/>
<organism evidence="1 2">
    <name type="scientific">Trifolium medium</name>
    <dbReference type="NCBI Taxonomy" id="97028"/>
    <lineage>
        <taxon>Eukaryota</taxon>
        <taxon>Viridiplantae</taxon>
        <taxon>Streptophyta</taxon>
        <taxon>Embryophyta</taxon>
        <taxon>Tracheophyta</taxon>
        <taxon>Spermatophyta</taxon>
        <taxon>Magnoliopsida</taxon>
        <taxon>eudicotyledons</taxon>
        <taxon>Gunneridae</taxon>
        <taxon>Pentapetalae</taxon>
        <taxon>rosids</taxon>
        <taxon>fabids</taxon>
        <taxon>Fabales</taxon>
        <taxon>Fabaceae</taxon>
        <taxon>Papilionoideae</taxon>
        <taxon>50 kb inversion clade</taxon>
        <taxon>NPAAA clade</taxon>
        <taxon>Hologalegina</taxon>
        <taxon>IRL clade</taxon>
        <taxon>Trifolieae</taxon>
        <taxon>Trifolium</taxon>
    </lineage>
</organism>
<accession>A0A392SHG1</accession>
<proteinExistence type="predicted"/>
<name>A0A392SHG1_9FABA</name>